<evidence type="ECO:0000313" key="3">
    <source>
        <dbReference type="Proteomes" id="UP001610563"/>
    </source>
</evidence>
<comment type="caution">
    <text evidence="2">The sequence shown here is derived from an EMBL/GenBank/DDBJ whole genome shotgun (WGS) entry which is preliminary data.</text>
</comment>
<organism evidence="2 3">
    <name type="scientific">Aspergillus keveii</name>
    <dbReference type="NCBI Taxonomy" id="714993"/>
    <lineage>
        <taxon>Eukaryota</taxon>
        <taxon>Fungi</taxon>
        <taxon>Dikarya</taxon>
        <taxon>Ascomycota</taxon>
        <taxon>Pezizomycotina</taxon>
        <taxon>Eurotiomycetes</taxon>
        <taxon>Eurotiomycetidae</taxon>
        <taxon>Eurotiales</taxon>
        <taxon>Aspergillaceae</taxon>
        <taxon>Aspergillus</taxon>
        <taxon>Aspergillus subgen. Nidulantes</taxon>
    </lineage>
</organism>
<dbReference type="PANTHER" id="PTHR40616:SF1">
    <property type="entry name" value="LINALOOL DEHYDRATASE_ISOMERASE DOMAIN-CONTAINING PROTEIN"/>
    <property type="match status" value="1"/>
</dbReference>
<gene>
    <name evidence="2" type="ORF">BJX66DRAFT_306565</name>
</gene>
<evidence type="ECO:0000256" key="1">
    <source>
        <dbReference type="SAM" id="SignalP"/>
    </source>
</evidence>
<dbReference type="EMBL" id="JBFTWV010000061">
    <property type="protein sequence ID" value="KAL2793202.1"/>
    <property type="molecule type" value="Genomic_DNA"/>
</dbReference>
<name>A0ABR4G2G5_9EURO</name>
<evidence type="ECO:0000313" key="2">
    <source>
        <dbReference type="EMBL" id="KAL2793202.1"/>
    </source>
</evidence>
<accession>A0ABR4G2G5</accession>
<keyword evidence="1" id="KW-0732">Signal</keyword>
<reference evidence="2 3" key="1">
    <citation type="submission" date="2024-07" db="EMBL/GenBank/DDBJ databases">
        <title>Section-level genome sequencing and comparative genomics of Aspergillus sections Usti and Cavernicolus.</title>
        <authorList>
            <consortium name="Lawrence Berkeley National Laboratory"/>
            <person name="Nybo J.L."/>
            <person name="Vesth T.C."/>
            <person name="Theobald S."/>
            <person name="Frisvad J.C."/>
            <person name="Larsen T.O."/>
            <person name="Kjaerboelling I."/>
            <person name="Rothschild-Mancinelli K."/>
            <person name="Lyhne E.K."/>
            <person name="Kogle M.E."/>
            <person name="Barry K."/>
            <person name="Clum A."/>
            <person name="Na H."/>
            <person name="Ledsgaard L."/>
            <person name="Lin J."/>
            <person name="Lipzen A."/>
            <person name="Kuo A."/>
            <person name="Riley R."/>
            <person name="Mondo S."/>
            <person name="Labutti K."/>
            <person name="Haridas S."/>
            <person name="Pangalinan J."/>
            <person name="Salamov A.A."/>
            <person name="Simmons B.A."/>
            <person name="Magnuson J.K."/>
            <person name="Chen J."/>
            <person name="Drula E."/>
            <person name="Henrissat B."/>
            <person name="Wiebenga A."/>
            <person name="Lubbers R.J."/>
            <person name="Gomes A.C."/>
            <person name="Makela M.R."/>
            <person name="Stajich J."/>
            <person name="Grigoriev I.V."/>
            <person name="Mortensen U.H."/>
            <person name="De Vries R.P."/>
            <person name="Baker S.E."/>
            <person name="Andersen M.R."/>
        </authorList>
    </citation>
    <scope>NUCLEOTIDE SEQUENCE [LARGE SCALE GENOMIC DNA]</scope>
    <source>
        <strain evidence="2 3">CBS 209.92</strain>
    </source>
</reference>
<sequence length="547" mass="61042">MLSGINWRSCLCSFLLSATLVQSVELSNHVHALFKESMTIQDAIYDPSVSYLRYFYYPLAAGSHETRSTVWYSVGLLQRNHDNDVEEAVKILRNVIGDQEKNISAQWFGDYTVYPEQPTVGSPAYPPVIYNSWDPNWRGFIGTALIIIYEEFRSLLPEDVQDLVLESLCNSTIGDSYRVGGVDGDNLYPAYSNAWLMRTVVSSWTGRKLNDANMTAAGDADAQAFFELFDRNETLSEFNGPTYAGVSLYALTIAAKYLQSTNSTIGQNAVRAIQQIWDYESQLWNPHMRNIAGPWDRSYGYDMNNYVAIMSIWLWTLIGKDNVWKSSSPIWTMAHADDLEIAPVIAVLSEFHRELIPSSIISRLKTFDGEHTYTGHAYAPPADYEPRNITTWLSPNLTIGTQSFNQSVVGGFSKDSSSFSPSVVQWIRSDQSIGYFNLYPTETVLQAEVAPYALNLTYPLGNASSTFTFAVASNSLGKKRDIATLDDLDGIDIAVGGTVDPIPVISFCGLVGGDCEPIHGFEFWNVTFSMPANSSEIPQIQFKFDLE</sequence>
<protein>
    <submittedName>
        <fullName evidence="2">Uncharacterized protein</fullName>
    </submittedName>
</protein>
<feature type="chain" id="PRO_5045359788" evidence="1">
    <location>
        <begin position="24"/>
        <end position="547"/>
    </location>
</feature>
<dbReference type="Proteomes" id="UP001610563">
    <property type="component" value="Unassembled WGS sequence"/>
</dbReference>
<keyword evidence="3" id="KW-1185">Reference proteome</keyword>
<feature type="signal peptide" evidence="1">
    <location>
        <begin position="1"/>
        <end position="23"/>
    </location>
</feature>
<dbReference type="PANTHER" id="PTHR40616">
    <property type="entry name" value="LINALOOL DEHYDRATASE_ISOMERASE DOMAIN-CONTAINING PROTEIN"/>
    <property type="match status" value="1"/>
</dbReference>
<proteinExistence type="predicted"/>